<evidence type="ECO:0008006" key="4">
    <source>
        <dbReference type="Google" id="ProtNLM"/>
    </source>
</evidence>
<gene>
    <name evidence="2" type="ORF">XAT740_LOCUS17636</name>
</gene>
<protein>
    <recommendedName>
        <fullName evidence="4">Secreted protein</fullName>
    </recommendedName>
</protein>
<proteinExistence type="predicted"/>
<feature type="chain" id="PRO_5032455630" description="Secreted protein" evidence="1">
    <location>
        <begin position="21"/>
        <end position="209"/>
    </location>
</feature>
<name>A0A814N1X7_ADIRI</name>
<feature type="signal peptide" evidence="1">
    <location>
        <begin position="1"/>
        <end position="20"/>
    </location>
</feature>
<comment type="caution">
    <text evidence="2">The sequence shown here is derived from an EMBL/GenBank/DDBJ whole genome shotgun (WGS) entry which is preliminary data.</text>
</comment>
<evidence type="ECO:0000313" key="3">
    <source>
        <dbReference type="Proteomes" id="UP000663828"/>
    </source>
</evidence>
<evidence type="ECO:0000256" key="1">
    <source>
        <dbReference type="SAM" id="SignalP"/>
    </source>
</evidence>
<sequence length="209" mass="23797">MFTTVAIFCLVLLSVNQADGRKFHSRETNTLTILRDKCIKTPNADDCVRIKLQMEDLLRKCNDMVTQVSACGDVRSKYCYIWPRELFCYTSGGGGQVVVTTKAPSGTNDPNWYQIPSDPNELKLRGDYCVTHQSEEKCRNLLSALKVRYEECSKRPKTDASCQSFKISLCAAFPKFSPCLNGNGGLKRRATRLQNLLRLRRQVRWNDID</sequence>
<keyword evidence="3" id="KW-1185">Reference proteome</keyword>
<keyword evidence="1" id="KW-0732">Signal</keyword>
<dbReference type="Proteomes" id="UP000663828">
    <property type="component" value="Unassembled WGS sequence"/>
</dbReference>
<accession>A0A814N1X7</accession>
<reference evidence="2" key="1">
    <citation type="submission" date="2021-02" db="EMBL/GenBank/DDBJ databases">
        <authorList>
            <person name="Nowell W R."/>
        </authorList>
    </citation>
    <scope>NUCLEOTIDE SEQUENCE</scope>
</reference>
<dbReference type="EMBL" id="CAJNOR010001156">
    <property type="protein sequence ID" value="CAF1087161.1"/>
    <property type="molecule type" value="Genomic_DNA"/>
</dbReference>
<organism evidence="2 3">
    <name type="scientific">Adineta ricciae</name>
    <name type="common">Rotifer</name>
    <dbReference type="NCBI Taxonomy" id="249248"/>
    <lineage>
        <taxon>Eukaryota</taxon>
        <taxon>Metazoa</taxon>
        <taxon>Spiralia</taxon>
        <taxon>Gnathifera</taxon>
        <taxon>Rotifera</taxon>
        <taxon>Eurotatoria</taxon>
        <taxon>Bdelloidea</taxon>
        <taxon>Adinetida</taxon>
        <taxon>Adinetidae</taxon>
        <taxon>Adineta</taxon>
    </lineage>
</organism>
<dbReference type="AlphaFoldDB" id="A0A814N1X7"/>
<evidence type="ECO:0000313" key="2">
    <source>
        <dbReference type="EMBL" id="CAF1087161.1"/>
    </source>
</evidence>